<dbReference type="GO" id="GO:0008718">
    <property type="term" value="F:D-amino-acid dehydrogenase activity"/>
    <property type="evidence" value="ECO:0007669"/>
    <property type="project" value="TreeGrafter"/>
</dbReference>
<dbReference type="SUPFAM" id="SSF51905">
    <property type="entry name" value="FAD/NAD(P)-binding domain"/>
    <property type="match status" value="1"/>
</dbReference>
<dbReference type="GO" id="GO:0005737">
    <property type="term" value="C:cytoplasm"/>
    <property type="evidence" value="ECO:0007669"/>
    <property type="project" value="TreeGrafter"/>
</dbReference>
<dbReference type="PANTHER" id="PTHR13847">
    <property type="entry name" value="SARCOSINE DEHYDROGENASE-RELATED"/>
    <property type="match status" value="1"/>
</dbReference>
<dbReference type="AlphaFoldDB" id="A0A1W6ZMH0"/>
<dbReference type="Pfam" id="PF01266">
    <property type="entry name" value="DAO"/>
    <property type="match status" value="1"/>
</dbReference>
<sequence>MKVLVLGAGVIGVTCAYYLNRAGHEVVIVDRQSGPAMETSFANAGGVCPGFAGPWAAPGMPWKLARWLLERHAPLSFRLRPDSHQWRWLAAFLRNCSPERFVDNKARMQRIAHYSKACLTSLREETGIAYDQQSAGVLQIFRTEAECALALHSSNVLESFGIRHTIVNAEIATTIEPALKRSTVSIAGGLHLPDDETGDCHLFTTRLADLLREQGVAFQFDTTIRGLPAEGGRITGIVTDKGVMSADRYVVALGSEAPLLLHPLGIDLPVYPVKGYSITLAIDNDDSAPRSSVMDEHTKVMITRLGARLRAAGVAEIGGYDRDTDPRRASGVRAAAAALFPDAGDYDRVTYWSGLRPMTPDGPPYLGATHLPNLFLNLGQGSNGWTQACGCGRIVANLVSGAAPEIDLDGLTLMDRKT</sequence>
<dbReference type="GO" id="GO:0055130">
    <property type="term" value="P:D-alanine catabolic process"/>
    <property type="evidence" value="ECO:0007669"/>
    <property type="project" value="TreeGrafter"/>
</dbReference>
<evidence type="ECO:0000256" key="2">
    <source>
        <dbReference type="ARBA" id="ARBA00009410"/>
    </source>
</evidence>
<dbReference type="Proteomes" id="UP000194137">
    <property type="component" value="Chromosome"/>
</dbReference>
<accession>A0A1W6ZMH0</accession>
<dbReference type="InterPro" id="IPR006076">
    <property type="entry name" value="FAD-dep_OxRdtase"/>
</dbReference>
<gene>
    <name evidence="7" type="ORF">CAK95_05200</name>
</gene>
<dbReference type="KEGG" id="psin:CAK95_05200"/>
<dbReference type="EMBL" id="CP021112">
    <property type="protein sequence ID" value="ARP98549.1"/>
    <property type="molecule type" value="Genomic_DNA"/>
</dbReference>
<keyword evidence="3" id="KW-0285">Flavoprotein</keyword>
<dbReference type="STRING" id="1235591.CAK95_05200"/>
<dbReference type="FunFam" id="3.50.50.60:FF:000020">
    <property type="entry name" value="D-amino acid dehydrogenase"/>
    <property type="match status" value="1"/>
</dbReference>
<dbReference type="PANTHER" id="PTHR13847:SF280">
    <property type="entry name" value="D-AMINO ACID DEHYDROGENASE"/>
    <property type="match status" value="1"/>
</dbReference>
<evidence type="ECO:0000256" key="1">
    <source>
        <dbReference type="ARBA" id="ARBA00001974"/>
    </source>
</evidence>
<name>A0A1W6ZMH0_9HYPH</name>
<dbReference type="NCBIfam" id="NF001933">
    <property type="entry name" value="PRK00711.1"/>
    <property type="match status" value="1"/>
</dbReference>
<dbReference type="RefSeq" id="WP_086086972.1">
    <property type="nucleotide sequence ID" value="NZ_CP021112.1"/>
</dbReference>
<dbReference type="GO" id="GO:0005886">
    <property type="term" value="C:plasma membrane"/>
    <property type="evidence" value="ECO:0007669"/>
    <property type="project" value="TreeGrafter"/>
</dbReference>
<evidence type="ECO:0000256" key="3">
    <source>
        <dbReference type="ARBA" id="ARBA00022630"/>
    </source>
</evidence>
<comment type="similarity">
    <text evidence="2">Belongs to the DadA oxidoreductase family.</text>
</comment>
<evidence type="ECO:0000256" key="6">
    <source>
        <dbReference type="ARBA" id="ARBA00047884"/>
    </source>
</evidence>
<evidence type="ECO:0000256" key="5">
    <source>
        <dbReference type="ARBA" id="ARBA00023002"/>
    </source>
</evidence>
<evidence type="ECO:0000313" key="8">
    <source>
        <dbReference type="Proteomes" id="UP000194137"/>
    </source>
</evidence>
<proteinExistence type="inferred from homology"/>
<comment type="catalytic activity">
    <reaction evidence="6">
        <text>a D-alpha-amino acid + A + H2O = a 2-oxocarboxylate + AH2 + NH4(+)</text>
        <dbReference type="Rhea" id="RHEA:18125"/>
        <dbReference type="ChEBI" id="CHEBI:13193"/>
        <dbReference type="ChEBI" id="CHEBI:15377"/>
        <dbReference type="ChEBI" id="CHEBI:17499"/>
        <dbReference type="ChEBI" id="CHEBI:28938"/>
        <dbReference type="ChEBI" id="CHEBI:35179"/>
        <dbReference type="ChEBI" id="CHEBI:59871"/>
    </reaction>
</comment>
<dbReference type="Gene3D" id="3.50.50.60">
    <property type="entry name" value="FAD/NAD(P)-binding domain"/>
    <property type="match status" value="2"/>
</dbReference>
<reference evidence="7 8" key="1">
    <citation type="submission" date="2017-05" db="EMBL/GenBank/DDBJ databases">
        <title>Full genome sequence of Pseudorhodoplanes sinuspersici.</title>
        <authorList>
            <person name="Dastgheib S.M.M."/>
            <person name="Shavandi M."/>
            <person name="Tirandaz H."/>
        </authorList>
    </citation>
    <scope>NUCLEOTIDE SEQUENCE [LARGE SCALE GENOMIC DNA]</scope>
    <source>
        <strain evidence="7 8">RIPI110</strain>
    </source>
</reference>
<comment type="cofactor">
    <cofactor evidence="1">
        <name>FAD</name>
        <dbReference type="ChEBI" id="CHEBI:57692"/>
    </cofactor>
</comment>
<dbReference type="InterPro" id="IPR036188">
    <property type="entry name" value="FAD/NAD-bd_sf"/>
</dbReference>
<dbReference type="OrthoDB" id="9805337at2"/>
<organism evidence="7 8">
    <name type="scientific">Pseudorhodoplanes sinuspersici</name>
    <dbReference type="NCBI Taxonomy" id="1235591"/>
    <lineage>
        <taxon>Bacteria</taxon>
        <taxon>Pseudomonadati</taxon>
        <taxon>Pseudomonadota</taxon>
        <taxon>Alphaproteobacteria</taxon>
        <taxon>Hyphomicrobiales</taxon>
        <taxon>Pseudorhodoplanes</taxon>
    </lineage>
</organism>
<evidence type="ECO:0000256" key="4">
    <source>
        <dbReference type="ARBA" id="ARBA00022827"/>
    </source>
</evidence>
<keyword evidence="8" id="KW-1185">Reference proteome</keyword>
<keyword evidence="5" id="KW-0560">Oxidoreductase</keyword>
<keyword evidence="4" id="KW-0274">FAD</keyword>
<protein>
    <submittedName>
        <fullName evidence="7">Uncharacterized protein</fullName>
    </submittedName>
</protein>
<evidence type="ECO:0000313" key="7">
    <source>
        <dbReference type="EMBL" id="ARP98549.1"/>
    </source>
</evidence>
<dbReference type="SUPFAM" id="SSF54373">
    <property type="entry name" value="FAD-linked reductases, C-terminal domain"/>
    <property type="match status" value="1"/>
</dbReference>
<dbReference type="Gene3D" id="3.30.9.10">
    <property type="entry name" value="D-Amino Acid Oxidase, subunit A, domain 2"/>
    <property type="match status" value="1"/>
</dbReference>